<dbReference type="Proteomes" id="UP001431209">
    <property type="component" value="Unassembled WGS sequence"/>
</dbReference>
<protein>
    <submittedName>
        <fullName evidence="2">Uncharacterized protein</fullName>
    </submittedName>
</protein>
<feature type="compositionally biased region" description="Basic and acidic residues" evidence="1">
    <location>
        <begin position="52"/>
        <end position="70"/>
    </location>
</feature>
<dbReference type="EMBL" id="JAOPGA020001054">
    <property type="protein sequence ID" value="KAL0484534.1"/>
    <property type="molecule type" value="Genomic_DNA"/>
</dbReference>
<comment type="caution">
    <text evidence="2">The sequence shown here is derived from an EMBL/GenBank/DDBJ whole genome shotgun (WGS) entry which is preliminary data.</text>
</comment>
<feature type="compositionally biased region" description="Polar residues" evidence="1">
    <location>
        <begin position="1"/>
        <end position="18"/>
    </location>
</feature>
<feature type="region of interest" description="Disordered" evidence="1">
    <location>
        <begin position="229"/>
        <end position="249"/>
    </location>
</feature>
<evidence type="ECO:0000313" key="3">
    <source>
        <dbReference type="Proteomes" id="UP001431209"/>
    </source>
</evidence>
<dbReference type="PROSITE" id="PS50096">
    <property type="entry name" value="IQ"/>
    <property type="match status" value="1"/>
</dbReference>
<evidence type="ECO:0000256" key="1">
    <source>
        <dbReference type="SAM" id="MobiDB-lite"/>
    </source>
</evidence>
<feature type="region of interest" description="Disordered" evidence="1">
    <location>
        <begin position="1"/>
        <end position="212"/>
    </location>
</feature>
<gene>
    <name evidence="2" type="ORF">AKO1_011594</name>
</gene>
<evidence type="ECO:0000313" key="2">
    <source>
        <dbReference type="EMBL" id="KAL0484534.1"/>
    </source>
</evidence>
<feature type="compositionally biased region" description="Low complexity" evidence="1">
    <location>
        <begin position="132"/>
        <end position="149"/>
    </location>
</feature>
<feature type="compositionally biased region" description="Basic and acidic residues" evidence="1">
    <location>
        <begin position="26"/>
        <end position="39"/>
    </location>
</feature>
<sequence>MSRVNSTNTPKSPNSPNITPVAFENRISKEVEEKDKNYKAETYTPFIKSQQTKKEEQLKYENQMQDRHQSTNEGSPEALETHNLNQIQTPPSPQSDTNTPNGLIENEDKNNLSKHAQPELSAPRYNNPHGQLLLGKRPSSGSLKSRSPSQTDLTSKYRTQLKDIKQHQQSKNGSGAPLIKHNNSTNNHSQVLTDSHENSTSTTGPGLARSTRTLIDLIQDKANYRMKQNEVNSSSLQKTHNTQSTNENDQNIHVDTNQTRTEIPQEVVTTQAKTMRERIKEYNKLHHNFYNKKKKPAKIKKIKTDGASKVESLAPFTVDETLNKHSHEDMKDTYESIRDKAAYKIQSAFRRYMERRIKPNTVYKNCTELVSFRKRKDIPEHYDFRCIDGNKIYKVVTQVKVAQVFNSKTRHKL</sequence>
<feature type="compositionally biased region" description="Polar residues" evidence="1">
    <location>
        <begin position="181"/>
        <end position="204"/>
    </location>
</feature>
<accession>A0AAW2Z5D2</accession>
<proteinExistence type="predicted"/>
<feature type="compositionally biased region" description="Polar residues" evidence="1">
    <location>
        <begin position="82"/>
        <end position="101"/>
    </location>
</feature>
<dbReference type="AlphaFoldDB" id="A0AAW2Z5D2"/>
<keyword evidence="3" id="KW-1185">Reference proteome</keyword>
<name>A0AAW2Z5D2_9EUKA</name>
<reference evidence="2 3" key="1">
    <citation type="submission" date="2024-03" db="EMBL/GenBank/DDBJ databases">
        <title>The Acrasis kona genome and developmental transcriptomes reveal deep origins of eukaryotic multicellular pathways.</title>
        <authorList>
            <person name="Sheikh S."/>
            <person name="Fu C.-J."/>
            <person name="Brown M.W."/>
            <person name="Baldauf S.L."/>
        </authorList>
    </citation>
    <scope>NUCLEOTIDE SEQUENCE [LARGE SCALE GENOMIC DNA]</scope>
    <source>
        <strain evidence="2 3">ATCC MYA-3509</strain>
    </source>
</reference>
<organism evidence="2 3">
    <name type="scientific">Acrasis kona</name>
    <dbReference type="NCBI Taxonomy" id="1008807"/>
    <lineage>
        <taxon>Eukaryota</taxon>
        <taxon>Discoba</taxon>
        <taxon>Heterolobosea</taxon>
        <taxon>Tetramitia</taxon>
        <taxon>Eutetramitia</taxon>
        <taxon>Acrasidae</taxon>
        <taxon>Acrasis</taxon>
    </lineage>
</organism>